<dbReference type="AlphaFoldDB" id="A0A5B0RYQ8"/>
<protein>
    <submittedName>
        <fullName evidence="1">Uncharacterized protein</fullName>
    </submittedName>
</protein>
<gene>
    <name evidence="1" type="ORF">PGTUg99_015222</name>
</gene>
<reference evidence="1 2" key="1">
    <citation type="submission" date="2019-05" db="EMBL/GenBank/DDBJ databases">
        <title>Emergence of the Ug99 lineage of the wheat stem rust pathogen through somatic hybridization.</title>
        <authorList>
            <person name="Li F."/>
            <person name="Upadhyaya N.M."/>
            <person name="Sperschneider J."/>
            <person name="Matny O."/>
            <person name="Nguyen-Phuc H."/>
            <person name="Mago R."/>
            <person name="Raley C."/>
            <person name="Miller M.E."/>
            <person name="Silverstein K.A.T."/>
            <person name="Henningsen E."/>
            <person name="Hirsch C.D."/>
            <person name="Visser B."/>
            <person name="Pretorius Z.A."/>
            <person name="Steffenson B.J."/>
            <person name="Schwessinger B."/>
            <person name="Dodds P.N."/>
            <person name="Figueroa M."/>
        </authorList>
    </citation>
    <scope>NUCLEOTIDE SEQUENCE [LARGE SCALE GENOMIC DNA]</scope>
    <source>
        <strain evidence="1 2">Ug99</strain>
    </source>
</reference>
<sequence length="128" mass="14406">MSGRVLAWLQVIKDQLSFRSPSSPTSIPTEQPTHLETRNRIDILAMLFKTCILVSLALLVANTSASTCVTKNKEVAHYDTPRCSGKKRRDPPVENDQFHCAALEDPECCDMNADKKYYPYGDCVDVKR</sequence>
<evidence type="ECO:0000313" key="1">
    <source>
        <dbReference type="EMBL" id="KAA1130235.1"/>
    </source>
</evidence>
<comment type="caution">
    <text evidence="1">The sequence shown here is derived from an EMBL/GenBank/DDBJ whole genome shotgun (WGS) entry which is preliminary data.</text>
</comment>
<proteinExistence type="predicted"/>
<dbReference type="EMBL" id="VDEP01000111">
    <property type="protein sequence ID" value="KAA1130235.1"/>
    <property type="molecule type" value="Genomic_DNA"/>
</dbReference>
<dbReference type="Proteomes" id="UP000325313">
    <property type="component" value="Unassembled WGS sequence"/>
</dbReference>
<accession>A0A5B0RYQ8</accession>
<organism evidence="1 2">
    <name type="scientific">Puccinia graminis f. sp. tritici</name>
    <dbReference type="NCBI Taxonomy" id="56615"/>
    <lineage>
        <taxon>Eukaryota</taxon>
        <taxon>Fungi</taxon>
        <taxon>Dikarya</taxon>
        <taxon>Basidiomycota</taxon>
        <taxon>Pucciniomycotina</taxon>
        <taxon>Pucciniomycetes</taxon>
        <taxon>Pucciniales</taxon>
        <taxon>Pucciniaceae</taxon>
        <taxon>Puccinia</taxon>
    </lineage>
</organism>
<name>A0A5B0RYQ8_PUCGR</name>
<evidence type="ECO:0000313" key="2">
    <source>
        <dbReference type="Proteomes" id="UP000325313"/>
    </source>
</evidence>